<reference evidence="1" key="2">
    <citation type="submission" date="2023-05" db="EMBL/GenBank/DDBJ databases">
        <authorList>
            <person name="Fouks B."/>
        </authorList>
    </citation>
    <scope>NUCLEOTIDE SEQUENCE</scope>
    <source>
        <strain evidence="1">Stay&amp;Tobe</strain>
        <tissue evidence="1">Testes</tissue>
    </source>
</reference>
<protein>
    <submittedName>
        <fullName evidence="1">Uncharacterized protein</fullName>
    </submittedName>
</protein>
<keyword evidence="2" id="KW-1185">Reference proteome</keyword>
<sequence>HCISVLNETKNGRVFSKNKEIGLYRKVNEVKKGAYTGARTRITHVVTHQSKINTA</sequence>
<feature type="non-terminal residue" evidence="1">
    <location>
        <position position="1"/>
    </location>
</feature>
<reference evidence="1" key="1">
    <citation type="journal article" date="2023" name="IScience">
        <title>Live-bearing cockroach genome reveals convergent evolutionary mechanisms linked to viviparity in insects and beyond.</title>
        <authorList>
            <person name="Fouks B."/>
            <person name="Harrison M.C."/>
            <person name="Mikhailova A.A."/>
            <person name="Marchal E."/>
            <person name="English S."/>
            <person name="Carruthers M."/>
            <person name="Jennings E.C."/>
            <person name="Chiamaka E.L."/>
            <person name="Frigard R.A."/>
            <person name="Pippel M."/>
            <person name="Attardo G.M."/>
            <person name="Benoit J.B."/>
            <person name="Bornberg-Bauer E."/>
            <person name="Tobe S.S."/>
        </authorList>
    </citation>
    <scope>NUCLEOTIDE SEQUENCE</scope>
    <source>
        <strain evidence="1">Stay&amp;Tobe</strain>
    </source>
</reference>
<feature type="non-terminal residue" evidence="1">
    <location>
        <position position="55"/>
    </location>
</feature>
<gene>
    <name evidence="1" type="ORF">L9F63_015873</name>
</gene>
<comment type="caution">
    <text evidence="1">The sequence shown here is derived from an EMBL/GenBank/DDBJ whole genome shotgun (WGS) entry which is preliminary data.</text>
</comment>
<dbReference type="EMBL" id="JASPKZ010003835">
    <property type="protein sequence ID" value="KAJ9592457.1"/>
    <property type="molecule type" value="Genomic_DNA"/>
</dbReference>
<organism evidence="1 2">
    <name type="scientific">Diploptera punctata</name>
    <name type="common">Pacific beetle cockroach</name>
    <dbReference type="NCBI Taxonomy" id="6984"/>
    <lineage>
        <taxon>Eukaryota</taxon>
        <taxon>Metazoa</taxon>
        <taxon>Ecdysozoa</taxon>
        <taxon>Arthropoda</taxon>
        <taxon>Hexapoda</taxon>
        <taxon>Insecta</taxon>
        <taxon>Pterygota</taxon>
        <taxon>Neoptera</taxon>
        <taxon>Polyneoptera</taxon>
        <taxon>Dictyoptera</taxon>
        <taxon>Blattodea</taxon>
        <taxon>Blaberoidea</taxon>
        <taxon>Blaberidae</taxon>
        <taxon>Diplopterinae</taxon>
        <taxon>Diploptera</taxon>
    </lineage>
</organism>
<dbReference type="AlphaFoldDB" id="A0AAD8A635"/>
<evidence type="ECO:0000313" key="2">
    <source>
        <dbReference type="Proteomes" id="UP001233999"/>
    </source>
</evidence>
<dbReference type="Proteomes" id="UP001233999">
    <property type="component" value="Unassembled WGS sequence"/>
</dbReference>
<proteinExistence type="predicted"/>
<evidence type="ECO:0000313" key="1">
    <source>
        <dbReference type="EMBL" id="KAJ9592457.1"/>
    </source>
</evidence>
<name>A0AAD8A635_DIPPU</name>
<accession>A0AAD8A635</accession>